<dbReference type="PIRSF" id="PIRSF038959">
    <property type="entry name" value="SdpI"/>
    <property type="match status" value="1"/>
</dbReference>
<evidence type="ECO:0000256" key="1">
    <source>
        <dbReference type="SAM" id="Phobius"/>
    </source>
</evidence>
<feature type="transmembrane region" description="Helical" evidence="1">
    <location>
        <begin position="187"/>
        <end position="206"/>
    </location>
</feature>
<dbReference type="EMBL" id="JACIBY010000002">
    <property type="protein sequence ID" value="MBB3837386.1"/>
    <property type="molecule type" value="Genomic_DNA"/>
</dbReference>
<dbReference type="Pfam" id="PF07853">
    <property type="entry name" value="DUF1648"/>
    <property type="match status" value="1"/>
</dbReference>
<dbReference type="PANTHER" id="PTHR37810">
    <property type="entry name" value="IMMUNITY PROTEIN SDPI"/>
    <property type="match status" value="1"/>
</dbReference>
<comment type="caution">
    <text evidence="3">The sequence shown here is derived from an EMBL/GenBank/DDBJ whole genome shotgun (WGS) entry which is preliminary data.</text>
</comment>
<accession>A0A7W5ZKE2</accession>
<reference evidence="3 4" key="1">
    <citation type="submission" date="2020-08" db="EMBL/GenBank/DDBJ databases">
        <title>Genomic Encyclopedia of Type Strains, Phase IV (KMG-IV): sequencing the most valuable type-strain genomes for metagenomic binning, comparative biology and taxonomic classification.</title>
        <authorList>
            <person name="Goeker M."/>
        </authorList>
    </citation>
    <scope>NUCLEOTIDE SEQUENCE [LARGE SCALE GENOMIC DNA]</scope>
    <source>
        <strain evidence="3 4">DSM 17976</strain>
    </source>
</reference>
<dbReference type="AlphaFoldDB" id="A0A7W5ZKE2"/>
<dbReference type="RefSeq" id="WP_183972109.1">
    <property type="nucleotide sequence ID" value="NZ_JACIBY010000002.1"/>
</dbReference>
<feature type="transmembrane region" description="Helical" evidence="1">
    <location>
        <begin position="116"/>
        <end position="133"/>
    </location>
</feature>
<feature type="domain" description="DUF1648" evidence="2">
    <location>
        <begin position="13"/>
        <end position="56"/>
    </location>
</feature>
<evidence type="ECO:0000313" key="3">
    <source>
        <dbReference type="EMBL" id="MBB3837386.1"/>
    </source>
</evidence>
<feature type="transmembrane region" description="Helical" evidence="1">
    <location>
        <begin position="47"/>
        <end position="66"/>
    </location>
</feature>
<proteinExistence type="predicted"/>
<dbReference type="InterPro" id="IPR025962">
    <property type="entry name" value="SdpI/YhfL"/>
</dbReference>
<dbReference type="InterPro" id="IPR026272">
    <property type="entry name" value="SdpI"/>
</dbReference>
<dbReference type="InterPro" id="IPR012867">
    <property type="entry name" value="DUF1648"/>
</dbReference>
<dbReference type="Proteomes" id="UP000541352">
    <property type="component" value="Unassembled WGS sequence"/>
</dbReference>
<dbReference type="PANTHER" id="PTHR37810:SF5">
    <property type="entry name" value="IMMUNITY PROTEIN SDPI"/>
    <property type="match status" value="1"/>
</dbReference>
<keyword evidence="1" id="KW-0472">Membrane</keyword>
<feature type="transmembrane region" description="Helical" evidence="1">
    <location>
        <begin position="162"/>
        <end position="181"/>
    </location>
</feature>
<dbReference type="GO" id="GO:0009636">
    <property type="term" value="P:response to toxic substance"/>
    <property type="evidence" value="ECO:0007669"/>
    <property type="project" value="TreeGrafter"/>
</dbReference>
<feature type="transmembrane region" description="Helical" evidence="1">
    <location>
        <begin position="86"/>
        <end position="104"/>
    </location>
</feature>
<gene>
    <name evidence="3" type="ORF">FHS57_001380</name>
</gene>
<keyword evidence="4" id="KW-1185">Reference proteome</keyword>
<organism evidence="3 4">
    <name type="scientific">Runella defluvii</name>
    <dbReference type="NCBI Taxonomy" id="370973"/>
    <lineage>
        <taxon>Bacteria</taxon>
        <taxon>Pseudomonadati</taxon>
        <taxon>Bacteroidota</taxon>
        <taxon>Cytophagia</taxon>
        <taxon>Cytophagales</taxon>
        <taxon>Spirosomataceae</taxon>
        <taxon>Runella</taxon>
    </lineage>
</organism>
<dbReference type="Pfam" id="PF13630">
    <property type="entry name" value="SdpI"/>
    <property type="match status" value="1"/>
</dbReference>
<keyword evidence="1" id="KW-1133">Transmembrane helix</keyword>
<evidence type="ECO:0000259" key="2">
    <source>
        <dbReference type="Pfam" id="PF07853"/>
    </source>
</evidence>
<evidence type="ECO:0000313" key="4">
    <source>
        <dbReference type="Proteomes" id="UP000541352"/>
    </source>
</evidence>
<sequence>MKKTLEYLAWVAIVLPLVYLFLVWNQLPDIVPTHFGPSGKPDAYGPKWTLTILSAVSIGVYFLLRYVPQLDPRLNKASLSEHYPKLVLLIVTFLALVHCLVIRASLSEMAGENFTTILLVGVFLLFAGIGNYFNNIKSNYFVGFRTPWTLESETVWRKTHQLAAKLYFGMGLLGAFVVIWLPELWKLFWTLGLIFGSTIWIVAYSYRVYQQEKK</sequence>
<name>A0A7W5ZKE2_9BACT</name>
<feature type="transmembrane region" description="Helical" evidence="1">
    <location>
        <begin position="7"/>
        <end position="27"/>
    </location>
</feature>
<protein>
    <recommendedName>
        <fullName evidence="2">DUF1648 domain-containing protein</fullName>
    </recommendedName>
</protein>
<keyword evidence="1" id="KW-0812">Transmembrane</keyword>